<proteinExistence type="predicted"/>
<evidence type="ECO:0000256" key="2">
    <source>
        <dbReference type="SAM" id="Phobius"/>
    </source>
</evidence>
<keyword evidence="2" id="KW-0812">Transmembrane</keyword>
<evidence type="ECO:0000313" key="4">
    <source>
        <dbReference type="Proteomes" id="UP000461670"/>
    </source>
</evidence>
<accession>A0A7V8FP06</accession>
<keyword evidence="2" id="KW-1133">Transmembrane helix</keyword>
<evidence type="ECO:0000256" key="1">
    <source>
        <dbReference type="SAM" id="MobiDB-lite"/>
    </source>
</evidence>
<sequence length="288" mass="30898">MRELLLLSGQHRTPRLNGVLGSLLAFNAGAVNAGGFLVVAMYTSHMSGFVAMLADNLVLGQMTLVLAAFGALLFFVSGAATTALLVNAARRHQLRSEYALPLAIEAVLMLLFGLLGGFLLHHRTPFALPVIVPLLAFIMGLQNALMSKASSSLIRTTHMTGVITDLGIEFGKMLYWNRAEVPGRHVAANRGRLQLLGAILGMFFLGGLYGAVGFQYVGFVCIVPLAVILLLLSLPPLLGDIRRYGVWQLLMAARPRRAQPLDLIPKEGAPNAPTTPETKPPDANPPFP</sequence>
<evidence type="ECO:0000313" key="3">
    <source>
        <dbReference type="EMBL" id="KAF1021325.1"/>
    </source>
</evidence>
<comment type="caution">
    <text evidence="3">The sequence shown here is derived from an EMBL/GenBank/DDBJ whole genome shotgun (WGS) entry which is preliminary data.</text>
</comment>
<dbReference type="Pfam" id="PF06912">
    <property type="entry name" value="DUF1275"/>
    <property type="match status" value="1"/>
</dbReference>
<protein>
    <recommendedName>
        <fullName evidence="5">DUF1275 domain-containing protein</fullName>
    </recommendedName>
</protein>
<keyword evidence="2" id="KW-0472">Membrane</keyword>
<dbReference type="Proteomes" id="UP000461670">
    <property type="component" value="Unassembled WGS sequence"/>
</dbReference>
<reference evidence="4" key="1">
    <citation type="journal article" date="2020" name="MBio">
        <title>Horizontal gene transfer to a defensive symbiont with a reduced genome amongst a multipartite beetle microbiome.</title>
        <authorList>
            <person name="Waterworth S.C."/>
            <person name="Florez L.V."/>
            <person name="Rees E.R."/>
            <person name="Hertweck C."/>
            <person name="Kaltenpoth M."/>
            <person name="Kwan J.C."/>
        </authorList>
    </citation>
    <scope>NUCLEOTIDE SEQUENCE [LARGE SCALE GENOMIC DNA]</scope>
</reference>
<feature type="transmembrane region" description="Helical" evidence="2">
    <location>
        <begin position="216"/>
        <end position="234"/>
    </location>
</feature>
<name>A0A7V8FP06_9BURK</name>
<gene>
    <name evidence="3" type="ORF">GAK30_01946</name>
</gene>
<feature type="transmembrane region" description="Helical" evidence="2">
    <location>
        <begin position="193"/>
        <end position="210"/>
    </location>
</feature>
<feature type="transmembrane region" description="Helical" evidence="2">
    <location>
        <begin position="126"/>
        <end position="145"/>
    </location>
</feature>
<feature type="transmembrane region" description="Helical" evidence="2">
    <location>
        <begin position="62"/>
        <end position="86"/>
    </location>
</feature>
<evidence type="ECO:0008006" key="5">
    <source>
        <dbReference type="Google" id="ProtNLM"/>
    </source>
</evidence>
<feature type="transmembrane region" description="Helical" evidence="2">
    <location>
        <begin position="20"/>
        <end position="42"/>
    </location>
</feature>
<dbReference type="PANTHER" id="PTHR37314">
    <property type="entry name" value="SLR0142 PROTEIN"/>
    <property type="match status" value="1"/>
</dbReference>
<feature type="transmembrane region" description="Helical" evidence="2">
    <location>
        <begin position="98"/>
        <end position="120"/>
    </location>
</feature>
<organism evidence="3 4">
    <name type="scientific">Paracidovorax wautersii</name>
    <dbReference type="NCBI Taxonomy" id="1177982"/>
    <lineage>
        <taxon>Bacteria</taxon>
        <taxon>Pseudomonadati</taxon>
        <taxon>Pseudomonadota</taxon>
        <taxon>Betaproteobacteria</taxon>
        <taxon>Burkholderiales</taxon>
        <taxon>Comamonadaceae</taxon>
        <taxon>Paracidovorax</taxon>
    </lineage>
</organism>
<feature type="region of interest" description="Disordered" evidence="1">
    <location>
        <begin position="262"/>
        <end position="288"/>
    </location>
</feature>
<dbReference type="PANTHER" id="PTHR37314:SF4">
    <property type="entry name" value="UPF0700 TRANSMEMBRANE PROTEIN YOAK"/>
    <property type="match status" value="1"/>
</dbReference>
<dbReference type="EMBL" id="WNDQ01000023">
    <property type="protein sequence ID" value="KAF1021325.1"/>
    <property type="molecule type" value="Genomic_DNA"/>
</dbReference>
<dbReference type="AlphaFoldDB" id="A0A7V8FP06"/>
<dbReference type="InterPro" id="IPR010699">
    <property type="entry name" value="DUF1275"/>
</dbReference>